<keyword evidence="2" id="KW-1185">Reference proteome</keyword>
<dbReference type="EMBL" id="BPLQ01006866">
    <property type="protein sequence ID" value="GIY25899.1"/>
    <property type="molecule type" value="Genomic_DNA"/>
</dbReference>
<sequence>MEPQLGKYKVHSIRLIPKEFLLDSVKSERRVLSRSREFRVSYDNVSRQTGSSLSIADRGQQSSSKCVEDPDALEVIEVQIERVPREYAIPDK</sequence>
<name>A0AAV4RYX2_9ARAC</name>
<comment type="caution">
    <text evidence="1">The sequence shown here is derived from an EMBL/GenBank/DDBJ whole genome shotgun (WGS) entry which is preliminary data.</text>
</comment>
<gene>
    <name evidence="1" type="ORF">CDAR_2201</name>
</gene>
<dbReference type="AlphaFoldDB" id="A0AAV4RYX2"/>
<organism evidence="1 2">
    <name type="scientific">Caerostris darwini</name>
    <dbReference type="NCBI Taxonomy" id="1538125"/>
    <lineage>
        <taxon>Eukaryota</taxon>
        <taxon>Metazoa</taxon>
        <taxon>Ecdysozoa</taxon>
        <taxon>Arthropoda</taxon>
        <taxon>Chelicerata</taxon>
        <taxon>Arachnida</taxon>
        <taxon>Araneae</taxon>
        <taxon>Araneomorphae</taxon>
        <taxon>Entelegynae</taxon>
        <taxon>Araneoidea</taxon>
        <taxon>Araneidae</taxon>
        <taxon>Caerostris</taxon>
    </lineage>
</organism>
<protein>
    <submittedName>
        <fullName evidence="1">Uncharacterized protein</fullName>
    </submittedName>
</protein>
<evidence type="ECO:0000313" key="2">
    <source>
        <dbReference type="Proteomes" id="UP001054837"/>
    </source>
</evidence>
<evidence type="ECO:0000313" key="1">
    <source>
        <dbReference type="EMBL" id="GIY25899.1"/>
    </source>
</evidence>
<accession>A0AAV4RYX2</accession>
<dbReference type="Proteomes" id="UP001054837">
    <property type="component" value="Unassembled WGS sequence"/>
</dbReference>
<proteinExistence type="predicted"/>
<reference evidence="1 2" key="1">
    <citation type="submission" date="2021-06" db="EMBL/GenBank/DDBJ databases">
        <title>Caerostris darwini draft genome.</title>
        <authorList>
            <person name="Kono N."/>
            <person name="Arakawa K."/>
        </authorList>
    </citation>
    <scope>NUCLEOTIDE SEQUENCE [LARGE SCALE GENOMIC DNA]</scope>
</reference>